<dbReference type="RefSeq" id="WP_147132590.1">
    <property type="nucleotide sequence ID" value="NZ_BAABIJ010000001.1"/>
</dbReference>
<evidence type="ECO:0000256" key="2">
    <source>
        <dbReference type="SAM" id="Phobius"/>
    </source>
</evidence>
<evidence type="ECO:0000313" key="4">
    <source>
        <dbReference type="Proteomes" id="UP000321617"/>
    </source>
</evidence>
<organism evidence="3 4">
    <name type="scientific">Stackebrandtia albiflava</name>
    <dbReference type="NCBI Taxonomy" id="406432"/>
    <lineage>
        <taxon>Bacteria</taxon>
        <taxon>Bacillati</taxon>
        <taxon>Actinomycetota</taxon>
        <taxon>Actinomycetes</taxon>
        <taxon>Glycomycetales</taxon>
        <taxon>Glycomycetaceae</taxon>
        <taxon>Stackebrandtia</taxon>
    </lineage>
</organism>
<comment type="caution">
    <text evidence="3">The sequence shown here is derived from an EMBL/GenBank/DDBJ whole genome shotgun (WGS) entry which is preliminary data.</text>
</comment>
<sequence length="272" mass="28223">MAERQNYPDSSGGRWDAPLPNRRPEPAERPGFVDRTEPMGRPDRPQPANDVSLDELMASRSRRTPFPEQAAPVSGPQWQGGMEPDALHGDPELAAAAGVDAYRPQSPVSGQPVSGGHPEPAGQQYGAMDEPTRLHNPVTQQAAPPPHPAPPPVPAQAGGQNRRGYPEQVAEGVYRRSRPGLGVLLAVVAVAMIALVGGMLIATVGGTGLANPSAVVSAALAFAGIPLTAWGLYPLLGMGSQAGPDHYSALLRAPYVHLLTGLVLLVAAGLAA</sequence>
<accession>A0A562VAM1</accession>
<keyword evidence="2" id="KW-0812">Transmembrane</keyword>
<proteinExistence type="predicted"/>
<dbReference type="AlphaFoldDB" id="A0A562VAM1"/>
<feature type="region of interest" description="Disordered" evidence="1">
    <location>
        <begin position="1"/>
        <end position="89"/>
    </location>
</feature>
<keyword evidence="2" id="KW-0472">Membrane</keyword>
<feature type="transmembrane region" description="Helical" evidence="2">
    <location>
        <begin position="249"/>
        <end position="271"/>
    </location>
</feature>
<name>A0A562VAM1_9ACTN</name>
<feature type="compositionally biased region" description="Pro residues" evidence="1">
    <location>
        <begin position="143"/>
        <end position="154"/>
    </location>
</feature>
<feature type="transmembrane region" description="Helical" evidence="2">
    <location>
        <begin position="214"/>
        <end position="237"/>
    </location>
</feature>
<reference evidence="3 4" key="1">
    <citation type="journal article" date="2013" name="Stand. Genomic Sci.">
        <title>Genomic Encyclopedia of Type Strains, Phase I: The one thousand microbial genomes (KMG-I) project.</title>
        <authorList>
            <person name="Kyrpides N.C."/>
            <person name="Woyke T."/>
            <person name="Eisen J.A."/>
            <person name="Garrity G."/>
            <person name="Lilburn T.G."/>
            <person name="Beck B.J."/>
            <person name="Whitman W.B."/>
            <person name="Hugenholtz P."/>
            <person name="Klenk H.P."/>
        </authorList>
    </citation>
    <scope>NUCLEOTIDE SEQUENCE [LARGE SCALE GENOMIC DNA]</scope>
    <source>
        <strain evidence="3 4">DSM 45044</strain>
    </source>
</reference>
<evidence type="ECO:0000313" key="3">
    <source>
        <dbReference type="EMBL" id="TWJ14857.1"/>
    </source>
</evidence>
<feature type="region of interest" description="Disordered" evidence="1">
    <location>
        <begin position="103"/>
        <end position="165"/>
    </location>
</feature>
<evidence type="ECO:0000256" key="1">
    <source>
        <dbReference type="SAM" id="MobiDB-lite"/>
    </source>
</evidence>
<feature type="compositionally biased region" description="Basic and acidic residues" evidence="1">
    <location>
        <begin position="22"/>
        <end position="44"/>
    </location>
</feature>
<keyword evidence="2" id="KW-1133">Transmembrane helix</keyword>
<dbReference type="OrthoDB" id="9870176at2"/>
<keyword evidence="4" id="KW-1185">Reference proteome</keyword>
<dbReference type="Proteomes" id="UP000321617">
    <property type="component" value="Unassembled WGS sequence"/>
</dbReference>
<gene>
    <name evidence="3" type="ORF">LX16_0550</name>
</gene>
<protein>
    <submittedName>
        <fullName evidence="3">Uncharacterized protein</fullName>
    </submittedName>
</protein>
<dbReference type="EMBL" id="VLLL01000005">
    <property type="protein sequence ID" value="TWJ14857.1"/>
    <property type="molecule type" value="Genomic_DNA"/>
</dbReference>
<feature type="transmembrane region" description="Helical" evidence="2">
    <location>
        <begin position="181"/>
        <end position="202"/>
    </location>
</feature>